<protein>
    <submittedName>
        <fullName evidence="1">Uncharacterized protein</fullName>
    </submittedName>
</protein>
<sequence length="29" mass="3296">MYKSDHTGCSRIFTFPLLFGIHLNPSILS</sequence>
<evidence type="ECO:0000313" key="1">
    <source>
        <dbReference type="EMBL" id="DAF44331.1"/>
    </source>
</evidence>
<reference evidence="1" key="1">
    <citation type="journal article" date="2021" name="Proc. Natl. Acad. Sci. U.S.A.">
        <title>A Catalog of Tens of Thousands of Viruses from Human Metagenomes Reveals Hidden Associations with Chronic Diseases.</title>
        <authorList>
            <person name="Tisza M.J."/>
            <person name="Buck C.B."/>
        </authorList>
    </citation>
    <scope>NUCLEOTIDE SEQUENCE</scope>
    <source>
        <strain evidence="1">Ct8Lf7</strain>
    </source>
</reference>
<organism evidence="1">
    <name type="scientific">Podoviridae sp. ct8Lf7</name>
    <dbReference type="NCBI Taxonomy" id="2827723"/>
    <lineage>
        <taxon>Viruses</taxon>
        <taxon>Duplodnaviria</taxon>
        <taxon>Heunggongvirae</taxon>
        <taxon>Uroviricota</taxon>
        <taxon>Caudoviricetes</taxon>
    </lineage>
</organism>
<name>A0A8S5S0M9_9CAUD</name>
<accession>A0A8S5S0M9</accession>
<dbReference type="EMBL" id="BK032511">
    <property type="protein sequence ID" value="DAF44331.1"/>
    <property type="molecule type" value="Genomic_DNA"/>
</dbReference>
<proteinExistence type="predicted"/>